<sequence length="425" mass="46727">MLVALRPPRATNKTDTLLLPYRQCQPLLKSGPAHASHLSDFQYVEVVSLNDTTAEVKITGPDANDESPTFDVPTEVIGFRVVPGAERKLWPGSYIAHPVAFILTTTAGVDEWAYGVVSGYTASDTNTILHINALIGACRKRKPGIPAAVLAGLSVPFSPDELVPLVKPSTLELVQVRRQHIVEFVTATRANRPIDLYSDKELAVASEASPKEQPELSARFASAVGKERKVRQQAMEQRIESESSGDNDDDSTLSADDDIKDVQHMNAPSRRGIVFHPSPTERRVHAAIVHHRHKGKVAQTLLQSVQQSPHVDFLGSPAVLRGLYSFGFALGLSIMHCRRVRWDDEVATSEKGVNLWDFSSKNGFPIPPKASSCADLISALSALHKFGQYFYNSETVNFIGAAKDFIIDYSDHTRPDPTMARRLVF</sequence>
<dbReference type="Proteomes" id="UP001165121">
    <property type="component" value="Unassembled WGS sequence"/>
</dbReference>
<gene>
    <name evidence="2" type="ORF">Pfra01_001415600</name>
</gene>
<name>A0A9W6XPT6_9STRA</name>
<accession>A0A9W6XPT6</accession>
<feature type="compositionally biased region" description="Acidic residues" evidence="1">
    <location>
        <begin position="243"/>
        <end position="259"/>
    </location>
</feature>
<dbReference type="AlphaFoldDB" id="A0A9W6XPT6"/>
<evidence type="ECO:0000313" key="3">
    <source>
        <dbReference type="Proteomes" id="UP001165121"/>
    </source>
</evidence>
<dbReference type="EMBL" id="BSXT01001471">
    <property type="protein sequence ID" value="GMF42775.1"/>
    <property type="molecule type" value="Genomic_DNA"/>
</dbReference>
<feature type="region of interest" description="Disordered" evidence="1">
    <location>
        <begin position="223"/>
        <end position="259"/>
    </location>
</feature>
<proteinExistence type="predicted"/>
<protein>
    <submittedName>
        <fullName evidence="2">Unnamed protein product</fullName>
    </submittedName>
</protein>
<organism evidence="2 3">
    <name type="scientific">Phytophthora fragariaefolia</name>
    <dbReference type="NCBI Taxonomy" id="1490495"/>
    <lineage>
        <taxon>Eukaryota</taxon>
        <taxon>Sar</taxon>
        <taxon>Stramenopiles</taxon>
        <taxon>Oomycota</taxon>
        <taxon>Peronosporomycetes</taxon>
        <taxon>Peronosporales</taxon>
        <taxon>Peronosporaceae</taxon>
        <taxon>Phytophthora</taxon>
    </lineage>
</organism>
<evidence type="ECO:0000313" key="2">
    <source>
        <dbReference type="EMBL" id="GMF42775.1"/>
    </source>
</evidence>
<keyword evidence="3" id="KW-1185">Reference proteome</keyword>
<dbReference type="OrthoDB" id="118123at2759"/>
<evidence type="ECO:0000256" key="1">
    <source>
        <dbReference type="SAM" id="MobiDB-lite"/>
    </source>
</evidence>
<comment type="caution">
    <text evidence="2">The sequence shown here is derived from an EMBL/GenBank/DDBJ whole genome shotgun (WGS) entry which is preliminary data.</text>
</comment>
<reference evidence="2" key="1">
    <citation type="submission" date="2023-04" db="EMBL/GenBank/DDBJ databases">
        <title>Phytophthora fragariaefolia NBRC 109709.</title>
        <authorList>
            <person name="Ichikawa N."/>
            <person name="Sato H."/>
            <person name="Tonouchi N."/>
        </authorList>
    </citation>
    <scope>NUCLEOTIDE SEQUENCE</scope>
    <source>
        <strain evidence="2">NBRC 109709</strain>
    </source>
</reference>